<comment type="similarity">
    <text evidence="5">Belongs to the INCENP family.</text>
</comment>
<dbReference type="GO" id="GO:0005874">
    <property type="term" value="C:microtubule"/>
    <property type="evidence" value="ECO:0007669"/>
    <property type="project" value="UniProtKB-KW"/>
</dbReference>
<evidence type="ECO:0000256" key="14">
    <source>
        <dbReference type="ARBA" id="ARBA00023242"/>
    </source>
</evidence>
<dbReference type="Proteomes" id="UP001044222">
    <property type="component" value="Unassembled WGS sequence"/>
</dbReference>
<dbReference type="Gene3D" id="1.20.5.3600">
    <property type="match status" value="1"/>
</dbReference>
<keyword evidence="12" id="KW-0995">Kinetochore</keyword>
<evidence type="ECO:0000256" key="10">
    <source>
        <dbReference type="ARBA" id="ARBA00022776"/>
    </source>
</evidence>
<evidence type="ECO:0000256" key="4">
    <source>
        <dbReference type="ARBA" id="ARBA00004629"/>
    </source>
</evidence>
<sequence length="880" mass="100698">MNSLLASTHSLLEMFDGKLQEFASNVDSTHMVWLEEIQQEANRMFSSDFNAEPELMPKTPSQKKKSRRKRISVGHNENRGMQRFSKGKRSNLRTSSVQTLKPISENIDDLGARSLQEKTAEEKLPKRNTRQNNRQKQTAEMEPGEMETPRCSLRKPPQIPCLEQTEDGADHLQRDSLGQARAYLDAQNLEGMSQQEAPVAELTSFAPQPQSMLDTAPEKLVPVVRISAAERVSADIQENVSSHCRTASKLAISKPLETPAATHNPRRSSIHRSLTLRRSLAGLRHSMTQESVRRASRRSFLKKKARMSSSTCSSSASGVCVEMDEEKAEGMNNVLERPAESETDLVEQRVGDNMTSETSDSEGIRRVTRSMAQTIPTPPHSTKKSSESSTSLELDDGGKKPVEMSSSLRSRPSVKRRAAEAAEEPSSPRKKLTPPKKSQSAIRPNMKSFLHTVQKNQLLMMTPGSLSRNTVVKSFIKHTTPLRVDLKERERLRLEAAKKKQEQEIERKKKLEEEKRKKQEEMKRKRDERLRKVVEARVKEEQREEEKKKKIEQKMAYIEEKNDKLRVERLAEEKAKKKVASKRQEELEQRKRQEEEARRRKILQAEEEKKQQELLMKRRAEEEQERARRLAEAHRALELKKEQEREREQEQQRELLRQQQAAAQREQVEREKALALQRELEKAAREKEQKEAEERKINEERQKQVEQERAAAVTAAARNVVTVEIQKSIMKTPVGKAGGLNLTMDIETSMKTPVGKATGLNVTMDVERSSPQSYEITPKGGNKPLPVSANPEDYGMDQNSDDSTDDESAPRKPIPSWAEGRQLQQAMLNQYFNPVDVDSYFGEIEEPKLEQIFNKSKPRYFKRTSSAVWQSPPRVGHTAY</sequence>
<keyword evidence="9" id="KW-0493">Microtubule</keyword>
<dbReference type="EMBL" id="JAFIRN010000005">
    <property type="protein sequence ID" value="KAG5848631.1"/>
    <property type="molecule type" value="Genomic_DNA"/>
</dbReference>
<evidence type="ECO:0000256" key="6">
    <source>
        <dbReference type="ARBA" id="ARBA00022454"/>
    </source>
</evidence>
<dbReference type="AlphaFoldDB" id="A0A9D3MIH6"/>
<gene>
    <name evidence="20" type="ORF">ANANG_G00100670</name>
</gene>
<proteinExistence type="inferred from homology"/>
<evidence type="ECO:0008006" key="22">
    <source>
        <dbReference type="Google" id="ProtNLM"/>
    </source>
</evidence>
<feature type="region of interest" description="Disordered" evidence="17">
    <location>
        <begin position="767"/>
        <end position="815"/>
    </location>
</feature>
<feature type="region of interest" description="Disordered" evidence="17">
    <location>
        <begin position="49"/>
        <end position="156"/>
    </location>
</feature>
<feature type="domain" description="Inner centromere protein ARK-binding" evidence="18">
    <location>
        <begin position="797"/>
        <end position="853"/>
    </location>
</feature>
<feature type="region of interest" description="Disordered" evidence="17">
    <location>
        <begin position="637"/>
        <end position="706"/>
    </location>
</feature>
<keyword evidence="8" id="KW-0132">Cell division</keyword>
<feature type="compositionally biased region" description="Basic residues" evidence="17">
    <location>
        <begin position="61"/>
        <end position="72"/>
    </location>
</feature>
<dbReference type="GO" id="GO:0051310">
    <property type="term" value="P:metaphase chromosome alignment"/>
    <property type="evidence" value="ECO:0007669"/>
    <property type="project" value="TreeGrafter"/>
</dbReference>
<dbReference type="Pfam" id="PF03941">
    <property type="entry name" value="INCENP_ARK-bind"/>
    <property type="match status" value="1"/>
</dbReference>
<feature type="compositionally biased region" description="Basic and acidic residues" evidence="17">
    <location>
        <begin position="666"/>
        <end position="706"/>
    </location>
</feature>
<dbReference type="Pfam" id="PF12178">
    <property type="entry name" value="INCENP_N"/>
    <property type="match status" value="1"/>
</dbReference>
<keyword evidence="13" id="KW-0206">Cytoskeleton</keyword>
<evidence type="ECO:0000256" key="5">
    <source>
        <dbReference type="ARBA" id="ARBA00010042"/>
    </source>
</evidence>
<dbReference type="GO" id="GO:1990385">
    <property type="term" value="C:meiotic spindle midzone"/>
    <property type="evidence" value="ECO:0007669"/>
    <property type="project" value="TreeGrafter"/>
</dbReference>
<feature type="region of interest" description="Disordered" evidence="17">
    <location>
        <begin position="285"/>
        <end position="315"/>
    </location>
</feature>
<evidence type="ECO:0000256" key="15">
    <source>
        <dbReference type="ARBA" id="ARBA00023306"/>
    </source>
</evidence>
<evidence type="ECO:0000256" key="2">
    <source>
        <dbReference type="ARBA" id="ARBA00004186"/>
    </source>
</evidence>
<feature type="domain" description="Chromosome passenger complex (CPC) protein INCENP N-terminal" evidence="19">
    <location>
        <begin position="7"/>
        <end position="41"/>
    </location>
</feature>
<feature type="region of interest" description="Disordered" evidence="17">
    <location>
        <begin position="573"/>
        <end position="613"/>
    </location>
</feature>
<evidence type="ECO:0000256" key="1">
    <source>
        <dbReference type="ARBA" id="ARBA00004123"/>
    </source>
</evidence>
<evidence type="ECO:0000259" key="18">
    <source>
        <dbReference type="Pfam" id="PF03941"/>
    </source>
</evidence>
<evidence type="ECO:0000313" key="21">
    <source>
        <dbReference type="Proteomes" id="UP001044222"/>
    </source>
</evidence>
<keyword evidence="6" id="KW-0158">Chromosome</keyword>
<protein>
    <recommendedName>
        <fullName evidence="22">Inner centromere protein ARK-binding domain-containing protein</fullName>
    </recommendedName>
</protein>
<feature type="compositionally biased region" description="Polar residues" evidence="17">
    <location>
        <begin position="92"/>
        <end position="101"/>
    </location>
</feature>
<dbReference type="GO" id="GO:0051257">
    <property type="term" value="P:meiotic spindle midzone assembly"/>
    <property type="evidence" value="ECO:0007669"/>
    <property type="project" value="TreeGrafter"/>
</dbReference>
<dbReference type="InterPro" id="IPR022006">
    <property type="entry name" value="INCENP_N"/>
</dbReference>
<evidence type="ECO:0000256" key="7">
    <source>
        <dbReference type="ARBA" id="ARBA00022490"/>
    </source>
</evidence>
<keyword evidence="16" id="KW-0137">Centromere</keyword>
<evidence type="ECO:0000256" key="9">
    <source>
        <dbReference type="ARBA" id="ARBA00022701"/>
    </source>
</evidence>
<evidence type="ECO:0000256" key="8">
    <source>
        <dbReference type="ARBA" id="ARBA00022618"/>
    </source>
</evidence>
<dbReference type="Gene3D" id="6.10.250.2990">
    <property type="match status" value="1"/>
</dbReference>
<feature type="compositionally biased region" description="Basic and acidic residues" evidence="17">
    <location>
        <begin position="637"/>
        <end position="656"/>
    </location>
</feature>
<evidence type="ECO:0000256" key="11">
    <source>
        <dbReference type="ARBA" id="ARBA00022829"/>
    </source>
</evidence>
<comment type="caution">
    <text evidence="20">The sequence shown here is derived from an EMBL/GenBank/DDBJ whole genome shotgun (WGS) entry which is preliminary data.</text>
</comment>
<organism evidence="20 21">
    <name type="scientific">Anguilla anguilla</name>
    <name type="common">European freshwater eel</name>
    <name type="synonym">Muraena anguilla</name>
    <dbReference type="NCBI Taxonomy" id="7936"/>
    <lineage>
        <taxon>Eukaryota</taxon>
        <taxon>Metazoa</taxon>
        <taxon>Chordata</taxon>
        <taxon>Craniata</taxon>
        <taxon>Vertebrata</taxon>
        <taxon>Euteleostomi</taxon>
        <taxon>Actinopterygii</taxon>
        <taxon>Neopterygii</taxon>
        <taxon>Teleostei</taxon>
        <taxon>Anguilliformes</taxon>
        <taxon>Anguillidae</taxon>
        <taxon>Anguilla</taxon>
    </lineage>
</organism>
<dbReference type="InterPro" id="IPR005635">
    <property type="entry name" value="Inner_centromere_prot_ARK-bd"/>
</dbReference>
<keyword evidence="7" id="KW-0963">Cytoplasm</keyword>
<evidence type="ECO:0000256" key="16">
    <source>
        <dbReference type="ARBA" id="ARBA00023328"/>
    </source>
</evidence>
<feature type="region of interest" description="Disordered" evidence="17">
    <location>
        <begin position="496"/>
        <end position="558"/>
    </location>
</feature>
<evidence type="ECO:0000259" key="19">
    <source>
        <dbReference type="Pfam" id="PF12178"/>
    </source>
</evidence>
<evidence type="ECO:0000256" key="12">
    <source>
        <dbReference type="ARBA" id="ARBA00022838"/>
    </source>
</evidence>
<dbReference type="GO" id="GO:0000776">
    <property type="term" value="C:kinetochore"/>
    <property type="evidence" value="ECO:0007669"/>
    <property type="project" value="UniProtKB-KW"/>
</dbReference>
<evidence type="ECO:0000313" key="20">
    <source>
        <dbReference type="EMBL" id="KAG5848631.1"/>
    </source>
</evidence>
<dbReference type="PANTHER" id="PTHR13142:SF1">
    <property type="entry name" value="INNER CENTROMERE PROTEIN"/>
    <property type="match status" value="1"/>
</dbReference>
<feature type="compositionally biased region" description="Basic and acidic residues" evidence="17">
    <location>
        <begin position="115"/>
        <end position="125"/>
    </location>
</feature>
<name>A0A9D3MIH6_ANGAN</name>
<feature type="compositionally biased region" description="Basic residues" evidence="17">
    <location>
        <begin position="294"/>
        <end position="306"/>
    </location>
</feature>
<dbReference type="PANTHER" id="PTHR13142">
    <property type="entry name" value="INNER CENTROMERE PROTEIN"/>
    <property type="match status" value="1"/>
</dbReference>
<comment type="subcellular location">
    <subcellularLocation>
        <location evidence="4">Chromosome</location>
        <location evidence="4">Centromere</location>
        <location evidence="4">Kinetochore</location>
    </subcellularLocation>
    <subcellularLocation>
        <location evidence="2">Cytoplasm</location>
        <location evidence="2">Cytoskeleton</location>
        <location evidence="2">Spindle</location>
    </subcellularLocation>
    <subcellularLocation>
        <location evidence="3">Midbody</location>
    </subcellularLocation>
    <subcellularLocation>
        <location evidence="1">Nucleus</location>
    </subcellularLocation>
</comment>
<dbReference type="GO" id="GO:0005634">
    <property type="term" value="C:nucleus"/>
    <property type="evidence" value="ECO:0007669"/>
    <property type="project" value="UniProtKB-SubCell"/>
</dbReference>
<dbReference type="GO" id="GO:0032133">
    <property type="term" value="C:chromosome passenger complex"/>
    <property type="evidence" value="ECO:0007669"/>
    <property type="project" value="TreeGrafter"/>
</dbReference>
<dbReference type="GO" id="GO:0030496">
    <property type="term" value="C:midbody"/>
    <property type="evidence" value="ECO:0007669"/>
    <property type="project" value="UniProtKB-SubCell"/>
</dbReference>
<evidence type="ECO:0000256" key="3">
    <source>
        <dbReference type="ARBA" id="ARBA00004214"/>
    </source>
</evidence>
<keyword evidence="11" id="KW-0159">Chromosome partition</keyword>
<evidence type="ECO:0000256" key="13">
    <source>
        <dbReference type="ARBA" id="ARBA00023212"/>
    </source>
</evidence>
<keyword evidence="21" id="KW-1185">Reference proteome</keyword>
<keyword evidence="15" id="KW-0131">Cell cycle</keyword>
<feature type="region of interest" description="Disordered" evidence="17">
    <location>
        <begin position="332"/>
        <end position="445"/>
    </location>
</feature>
<keyword evidence="10" id="KW-0498">Mitosis</keyword>
<accession>A0A9D3MIH6</accession>
<feature type="compositionally biased region" description="Basic and acidic residues" evidence="17">
    <location>
        <begin position="582"/>
        <end position="613"/>
    </location>
</feature>
<evidence type="ECO:0000256" key="17">
    <source>
        <dbReference type="SAM" id="MobiDB-lite"/>
    </source>
</evidence>
<keyword evidence="14" id="KW-0539">Nucleus</keyword>
<reference evidence="20" key="1">
    <citation type="submission" date="2021-01" db="EMBL/GenBank/DDBJ databases">
        <title>A chromosome-scale assembly of European eel, Anguilla anguilla.</title>
        <authorList>
            <person name="Henkel C."/>
            <person name="Jong-Raadsen S.A."/>
            <person name="Dufour S."/>
            <person name="Weltzien F.-A."/>
            <person name="Palstra A.P."/>
            <person name="Pelster B."/>
            <person name="Spaink H.P."/>
            <person name="Van Den Thillart G.E."/>
            <person name="Jansen H."/>
            <person name="Zahm M."/>
            <person name="Klopp C."/>
            <person name="Cedric C."/>
            <person name="Louis A."/>
            <person name="Berthelot C."/>
            <person name="Parey E."/>
            <person name="Roest Crollius H."/>
            <person name="Montfort J."/>
            <person name="Robinson-Rechavi M."/>
            <person name="Bucao C."/>
            <person name="Bouchez O."/>
            <person name="Gislard M."/>
            <person name="Lluch J."/>
            <person name="Milhes M."/>
            <person name="Lampietro C."/>
            <person name="Lopez Roques C."/>
            <person name="Donnadieu C."/>
            <person name="Braasch I."/>
            <person name="Desvignes T."/>
            <person name="Postlethwait J."/>
            <person name="Bobe J."/>
            <person name="Guiguen Y."/>
            <person name="Dirks R."/>
        </authorList>
    </citation>
    <scope>NUCLEOTIDE SEQUENCE</scope>
    <source>
        <strain evidence="20">Tag_6206</strain>
        <tissue evidence="20">Liver</tissue>
    </source>
</reference>
<dbReference type="GO" id="GO:0000281">
    <property type="term" value="P:mitotic cytokinesis"/>
    <property type="evidence" value="ECO:0007669"/>
    <property type="project" value="TreeGrafter"/>
</dbReference>